<dbReference type="SUPFAM" id="SSF53328">
    <property type="entry name" value="Formyltransferase"/>
    <property type="match status" value="1"/>
</dbReference>
<keyword evidence="6 8" id="KW-0648">Protein biosynthesis</keyword>
<dbReference type="InterPro" id="IPR044135">
    <property type="entry name" value="Met-tRNA-FMT_C"/>
</dbReference>
<dbReference type="Gene3D" id="3.10.25.10">
    <property type="entry name" value="Formyl transferase, C-terminal domain"/>
    <property type="match status" value="1"/>
</dbReference>
<dbReference type="CDD" id="cd08646">
    <property type="entry name" value="FMT_core_Met-tRNA-FMT_N"/>
    <property type="match status" value="1"/>
</dbReference>
<dbReference type="PANTHER" id="PTHR11138:SF5">
    <property type="entry name" value="METHIONYL-TRNA FORMYLTRANSFERASE, MITOCHONDRIAL"/>
    <property type="match status" value="1"/>
</dbReference>
<evidence type="ECO:0000256" key="8">
    <source>
        <dbReference type="HAMAP-Rule" id="MF_00182"/>
    </source>
</evidence>
<dbReference type="InterPro" id="IPR036477">
    <property type="entry name" value="Formyl_transf_N_sf"/>
</dbReference>
<dbReference type="InterPro" id="IPR005793">
    <property type="entry name" value="Formyl_trans_C"/>
</dbReference>
<evidence type="ECO:0000256" key="3">
    <source>
        <dbReference type="ARBA" id="ARBA00012261"/>
    </source>
</evidence>
<evidence type="ECO:0000256" key="6">
    <source>
        <dbReference type="ARBA" id="ARBA00022917"/>
    </source>
</evidence>
<comment type="function">
    <text evidence="1 8">Attaches a formyl group to the free amino group of methionyl-tRNA(fMet). The formyl group appears to play a dual role in the initiator identity of N-formylmethionyl-tRNA by promoting its recognition by IF2 and preventing the misappropriation of this tRNA by the elongation apparatus.</text>
</comment>
<dbReference type="AlphaFoldDB" id="A0A6J4RPR4"/>
<reference evidence="11" key="1">
    <citation type="submission" date="2020-02" db="EMBL/GenBank/DDBJ databases">
        <authorList>
            <person name="Meier V. D."/>
        </authorList>
    </citation>
    <scope>NUCLEOTIDE SEQUENCE</scope>
    <source>
        <strain evidence="11">AVDCRST_MAG38</strain>
    </source>
</reference>
<evidence type="ECO:0000259" key="10">
    <source>
        <dbReference type="Pfam" id="PF02911"/>
    </source>
</evidence>
<dbReference type="PANTHER" id="PTHR11138">
    <property type="entry name" value="METHIONYL-TRNA FORMYLTRANSFERASE"/>
    <property type="match status" value="1"/>
</dbReference>
<evidence type="ECO:0000256" key="7">
    <source>
        <dbReference type="ARBA" id="ARBA00048558"/>
    </source>
</evidence>
<proteinExistence type="inferred from homology"/>
<keyword evidence="5 8" id="KW-0808">Transferase</keyword>
<dbReference type="InterPro" id="IPR037022">
    <property type="entry name" value="Formyl_trans_C_sf"/>
</dbReference>
<feature type="domain" description="Formyl transferase C-terminal" evidence="10">
    <location>
        <begin position="197"/>
        <end position="301"/>
    </location>
</feature>
<sequence length="319" mass="33903">MRHVFLGTSAFAAAVLERLVTGGQPPLLVVSRPDRPAGRGRRLSSPPVVEAARRLDLEAFQPEDLHAPETQSRLASLAPEALTVCAYGVLIREPLLTAFEVLNVHPSLLPRWRGAAPIERALMAGDATTGVSIMRLVEALDAGPICLQEPEPIRPDDDAGSLGERLQALGGELLLRALAERPPFHEQPDAGVTYAEKIESRDRLVDHGNPVAVEHRRVRALSPDVGARLELPDETMLGVRAARPFDAGEADAAQRSPVGPGVLGAVDGRLLLGCRDGALELLEVQPAGGRAMPASAWLNGRVGAALAQTALRLPPPPRT</sequence>
<evidence type="ECO:0000256" key="2">
    <source>
        <dbReference type="ARBA" id="ARBA00010699"/>
    </source>
</evidence>
<dbReference type="GO" id="GO:0004479">
    <property type="term" value="F:methionyl-tRNA formyltransferase activity"/>
    <property type="evidence" value="ECO:0007669"/>
    <property type="project" value="UniProtKB-UniRule"/>
</dbReference>
<gene>
    <name evidence="8" type="primary">fmt</name>
    <name evidence="11" type="ORF">AVDCRST_MAG38-1795</name>
</gene>
<accession>A0A6J4RPR4</accession>
<dbReference type="InterPro" id="IPR041711">
    <property type="entry name" value="Met-tRNA-FMT_N"/>
</dbReference>
<dbReference type="InterPro" id="IPR002376">
    <property type="entry name" value="Formyl_transf_N"/>
</dbReference>
<dbReference type="InterPro" id="IPR011034">
    <property type="entry name" value="Formyl_transferase-like_C_sf"/>
</dbReference>
<evidence type="ECO:0000256" key="4">
    <source>
        <dbReference type="ARBA" id="ARBA00016014"/>
    </source>
</evidence>
<evidence type="ECO:0000259" key="9">
    <source>
        <dbReference type="Pfam" id="PF00551"/>
    </source>
</evidence>
<feature type="binding site" evidence="8">
    <location>
        <begin position="107"/>
        <end position="110"/>
    </location>
    <ligand>
        <name>(6S)-5,6,7,8-tetrahydrofolate</name>
        <dbReference type="ChEBI" id="CHEBI:57453"/>
    </ligand>
</feature>
<dbReference type="Pfam" id="PF02911">
    <property type="entry name" value="Formyl_trans_C"/>
    <property type="match status" value="1"/>
</dbReference>
<dbReference type="InterPro" id="IPR005794">
    <property type="entry name" value="Fmt"/>
</dbReference>
<dbReference type="Gene3D" id="3.40.50.170">
    <property type="entry name" value="Formyl transferase, N-terminal domain"/>
    <property type="match status" value="1"/>
</dbReference>
<comment type="catalytic activity">
    <reaction evidence="7 8">
        <text>L-methionyl-tRNA(fMet) + (6R)-10-formyltetrahydrofolate = N-formyl-L-methionyl-tRNA(fMet) + (6S)-5,6,7,8-tetrahydrofolate + H(+)</text>
        <dbReference type="Rhea" id="RHEA:24380"/>
        <dbReference type="Rhea" id="RHEA-COMP:9952"/>
        <dbReference type="Rhea" id="RHEA-COMP:9953"/>
        <dbReference type="ChEBI" id="CHEBI:15378"/>
        <dbReference type="ChEBI" id="CHEBI:57453"/>
        <dbReference type="ChEBI" id="CHEBI:78530"/>
        <dbReference type="ChEBI" id="CHEBI:78844"/>
        <dbReference type="ChEBI" id="CHEBI:195366"/>
        <dbReference type="EC" id="2.1.2.9"/>
    </reaction>
</comment>
<feature type="domain" description="Formyl transferase N-terminal" evidence="9">
    <location>
        <begin position="1"/>
        <end position="178"/>
    </location>
</feature>
<organism evidence="11">
    <name type="scientific">uncultured Solirubrobacteraceae bacterium</name>
    <dbReference type="NCBI Taxonomy" id="1162706"/>
    <lineage>
        <taxon>Bacteria</taxon>
        <taxon>Bacillati</taxon>
        <taxon>Actinomycetota</taxon>
        <taxon>Thermoleophilia</taxon>
        <taxon>Solirubrobacterales</taxon>
        <taxon>Solirubrobacteraceae</taxon>
        <taxon>environmental samples</taxon>
    </lineage>
</organism>
<dbReference type="Pfam" id="PF00551">
    <property type="entry name" value="Formyl_trans_N"/>
    <property type="match status" value="1"/>
</dbReference>
<evidence type="ECO:0000313" key="11">
    <source>
        <dbReference type="EMBL" id="CAA9478643.1"/>
    </source>
</evidence>
<dbReference type="CDD" id="cd08704">
    <property type="entry name" value="Met_tRNA_FMT_C"/>
    <property type="match status" value="1"/>
</dbReference>
<dbReference type="EMBL" id="CADCVJ010000154">
    <property type="protein sequence ID" value="CAA9478643.1"/>
    <property type="molecule type" value="Genomic_DNA"/>
</dbReference>
<dbReference type="SUPFAM" id="SSF50486">
    <property type="entry name" value="FMT C-terminal domain-like"/>
    <property type="match status" value="1"/>
</dbReference>
<evidence type="ECO:0000256" key="1">
    <source>
        <dbReference type="ARBA" id="ARBA00002606"/>
    </source>
</evidence>
<comment type="similarity">
    <text evidence="2 8">Belongs to the Fmt family.</text>
</comment>
<evidence type="ECO:0000256" key="5">
    <source>
        <dbReference type="ARBA" id="ARBA00022679"/>
    </source>
</evidence>
<dbReference type="GO" id="GO:0005829">
    <property type="term" value="C:cytosol"/>
    <property type="evidence" value="ECO:0007669"/>
    <property type="project" value="TreeGrafter"/>
</dbReference>
<name>A0A6J4RPR4_9ACTN</name>
<protein>
    <recommendedName>
        <fullName evidence="4 8">Methionyl-tRNA formyltransferase</fullName>
        <ecNumber evidence="3 8">2.1.2.9</ecNumber>
    </recommendedName>
</protein>
<dbReference type="HAMAP" id="MF_00182">
    <property type="entry name" value="Formyl_trans"/>
    <property type="match status" value="1"/>
</dbReference>
<dbReference type="EC" id="2.1.2.9" evidence="3 8"/>